<name>A0A401U0M9_CHIPU</name>
<keyword evidence="3" id="KW-1185">Reference proteome</keyword>
<feature type="non-terminal residue" evidence="2">
    <location>
        <position position="1"/>
    </location>
</feature>
<evidence type="ECO:0000313" key="3">
    <source>
        <dbReference type="Proteomes" id="UP000287033"/>
    </source>
</evidence>
<evidence type="ECO:0000313" key="2">
    <source>
        <dbReference type="EMBL" id="GCC48448.1"/>
    </source>
</evidence>
<dbReference type="AlphaFoldDB" id="A0A401U0M9"/>
<accession>A0A401U0M9</accession>
<comment type="caution">
    <text evidence="2">The sequence shown here is derived from an EMBL/GenBank/DDBJ whole genome shotgun (WGS) entry which is preliminary data.</text>
</comment>
<sequence length="109" mass="11289">QDRGVGLDPTRGAVPRTDREAAITEGTAAVRAQDVVTASSMAEEVLTTRTLPDSRTLVDRAPHRLNDRAGSQQEQGAAVGISTSVSLTPSPFPEAIPTETAILPPGTGT</sequence>
<evidence type="ECO:0000256" key="1">
    <source>
        <dbReference type="SAM" id="MobiDB-lite"/>
    </source>
</evidence>
<feature type="region of interest" description="Disordered" evidence="1">
    <location>
        <begin position="84"/>
        <end position="109"/>
    </location>
</feature>
<dbReference type="Proteomes" id="UP000287033">
    <property type="component" value="Unassembled WGS sequence"/>
</dbReference>
<reference evidence="2 3" key="1">
    <citation type="journal article" date="2018" name="Nat. Ecol. Evol.">
        <title>Shark genomes provide insights into elasmobranch evolution and the origin of vertebrates.</title>
        <authorList>
            <person name="Hara Y"/>
            <person name="Yamaguchi K"/>
            <person name="Onimaru K"/>
            <person name="Kadota M"/>
            <person name="Koyanagi M"/>
            <person name="Keeley SD"/>
            <person name="Tatsumi K"/>
            <person name="Tanaka K"/>
            <person name="Motone F"/>
            <person name="Kageyama Y"/>
            <person name="Nozu R"/>
            <person name="Adachi N"/>
            <person name="Nishimura O"/>
            <person name="Nakagawa R"/>
            <person name="Tanegashima C"/>
            <person name="Kiyatake I"/>
            <person name="Matsumoto R"/>
            <person name="Murakumo K"/>
            <person name="Nishida K"/>
            <person name="Terakita A"/>
            <person name="Kuratani S"/>
            <person name="Sato K"/>
            <person name="Hyodo S Kuraku.S."/>
        </authorList>
    </citation>
    <scope>NUCLEOTIDE SEQUENCE [LARGE SCALE GENOMIC DNA]</scope>
</reference>
<proteinExistence type="predicted"/>
<organism evidence="2 3">
    <name type="scientific">Chiloscyllium punctatum</name>
    <name type="common">Brownbanded bambooshark</name>
    <name type="synonym">Hemiscyllium punctatum</name>
    <dbReference type="NCBI Taxonomy" id="137246"/>
    <lineage>
        <taxon>Eukaryota</taxon>
        <taxon>Metazoa</taxon>
        <taxon>Chordata</taxon>
        <taxon>Craniata</taxon>
        <taxon>Vertebrata</taxon>
        <taxon>Chondrichthyes</taxon>
        <taxon>Elasmobranchii</taxon>
        <taxon>Galeomorphii</taxon>
        <taxon>Galeoidea</taxon>
        <taxon>Orectolobiformes</taxon>
        <taxon>Hemiscylliidae</taxon>
        <taxon>Chiloscyllium</taxon>
    </lineage>
</organism>
<gene>
    <name evidence="2" type="ORF">chiPu_0032596</name>
</gene>
<dbReference type="EMBL" id="BEZZ01241331">
    <property type="protein sequence ID" value="GCC48448.1"/>
    <property type="molecule type" value="Genomic_DNA"/>
</dbReference>
<protein>
    <submittedName>
        <fullName evidence="2">Uncharacterized protein</fullName>
    </submittedName>
</protein>